<proteinExistence type="predicted"/>
<feature type="transmembrane region" description="Helical" evidence="5">
    <location>
        <begin position="267"/>
        <end position="286"/>
    </location>
</feature>
<evidence type="ECO:0000259" key="6">
    <source>
        <dbReference type="PROSITE" id="PS50240"/>
    </source>
</evidence>
<dbReference type="AlphaFoldDB" id="A0A8I6S3N9"/>
<dbReference type="OrthoDB" id="6623258at2759"/>
<evidence type="ECO:0000256" key="2">
    <source>
        <dbReference type="ARBA" id="ARBA00022801"/>
    </source>
</evidence>
<sequence length="288" mass="32969">MHLTNKSSMNKQFRINFVYGDTEDNIEDEIEEEDAVQNNFPSYLVLIKGEKNCLGSIIYPKWVITAAHCIDGNSTIKVYHGNKMSKPDNTYIHPKYKKGYFAEYDVGMLSFERKLIFSSGDNIKFPNQPMDKEHKDCSIMGFKTLKSELNSTAKSYYHYDVTVLRGYNSCPCSKDFFNVRLVCVSYPGHCPMEGGSILVCNGVLFGIGHVSYNPRQCAHKLQLLSHPFGGMNCVFAFTKSCKFQKWIKKYIQSTPIPKCTSEKEYKWFIFLIFVSILAMVVVYSTVLL</sequence>
<dbReference type="PROSITE" id="PS00134">
    <property type="entry name" value="TRYPSIN_HIS"/>
    <property type="match status" value="1"/>
</dbReference>
<dbReference type="InterPro" id="IPR050430">
    <property type="entry name" value="Peptidase_S1"/>
</dbReference>
<dbReference type="GO" id="GO:0004252">
    <property type="term" value="F:serine-type endopeptidase activity"/>
    <property type="evidence" value="ECO:0007669"/>
    <property type="project" value="InterPro"/>
</dbReference>
<dbReference type="SUPFAM" id="SSF50494">
    <property type="entry name" value="Trypsin-like serine proteases"/>
    <property type="match status" value="1"/>
</dbReference>
<accession>A0A8I6S3N9</accession>
<dbReference type="PANTHER" id="PTHR24276:SF98">
    <property type="entry name" value="FI18310P1-RELATED"/>
    <property type="match status" value="1"/>
</dbReference>
<name>A0A8I6S3N9_CIMLE</name>
<evidence type="ECO:0000256" key="1">
    <source>
        <dbReference type="ARBA" id="ARBA00022670"/>
    </source>
</evidence>
<dbReference type="Gene3D" id="2.40.10.10">
    <property type="entry name" value="Trypsin-like serine proteases"/>
    <property type="match status" value="1"/>
</dbReference>
<keyword evidence="4" id="KW-1015">Disulfide bond</keyword>
<dbReference type="InterPro" id="IPR043504">
    <property type="entry name" value="Peptidase_S1_PA_chymotrypsin"/>
</dbReference>
<keyword evidence="3" id="KW-0720">Serine protease</keyword>
<keyword evidence="1" id="KW-0645">Protease</keyword>
<dbReference type="RefSeq" id="XP_014256568.2">
    <property type="nucleotide sequence ID" value="XM_014401082.2"/>
</dbReference>
<keyword evidence="5" id="KW-1133">Transmembrane helix</keyword>
<dbReference type="GeneID" id="106670594"/>
<dbReference type="Pfam" id="PF00089">
    <property type="entry name" value="Trypsin"/>
    <property type="match status" value="1"/>
</dbReference>
<dbReference type="PROSITE" id="PS50240">
    <property type="entry name" value="TRYPSIN_DOM"/>
    <property type="match status" value="1"/>
</dbReference>
<reference evidence="7" key="1">
    <citation type="submission" date="2022-01" db="UniProtKB">
        <authorList>
            <consortium name="EnsemblMetazoa"/>
        </authorList>
    </citation>
    <scope>IDENTIFICATION</scope>
</reference>
<evidence type="ECO:0000256" key="3">
    <source>
        <dbReference type="ARBA" id="ARBA00022825"/>
    </source>
</evidence>
<keyword evidence="5" id="KW-0812">Transmembrane</keyword>
<dbReference type="Proteomes" id="UP000494040">
    <property type="component" value="Unassembled WGS sequence"/>
</dbReference>
<evidence type="ECO:0000256" key="5">
    <source>
        <dbReference type="SAM" id="Phobius"/>
    </source>
</evidence>
<dbReference type="EnsemblMetazoa" id="XM_014401082.2">
    <property type="protein sequence ID" value="XP_014256568.2"/>
    <property type="gene ID" value="LOC106670594"/>
</dbReference>
<keyword evidence="2" id="KW-0378">Hydrolase</keyword>
<dbReference type="InterPro" id="IPR018114">
    <property type="entry name" value="TRYPSIN_HIS"/>
</dbReference>
<dbReference type="SMART" id="SM00020">
    <property type="entry name" value="Tryp_SPc"/>
    <property type="match status" value="1"/>
</dbReference>
<feature type="domain" description="Peptidase S1" evidence="6">
    <location>
        <begin position="18"/>
        <end position="252"/>
    </location>
</feature>
<dbReference type="InterPro" id="IPR009003">
    <property type="entry name" value="Peptidase_S1_PA"/>
</dbReference>
<evidence type="ECO:0000256" key="4">
    <source>
        <dbReference type="ARBA" id="ARBA00023157"/>
    </source>
</evidence>
<evidence type="ECO:0000313" key="7">
    <source>
        <dbReference type="EnsemblMetazoa" id="XP_014256568.2"/>
    </source>
</evidence>
<dbReference type="InterPro" id="IPR001254">
    <property type="entry name" value="Trypsin_dom"/>
</dbReference>
<organism evidence="7 8">
    <name type="scientific">Cimex lectularius</name>
    <name type="common">Bed bug</name>
    <name type="synonym">Acanthia lectularia</name>
    <dbReference type="NCBI Taxonomy" id="79782"/>
    <lineage>
        <taxon>Eukaryota</taxon>
        <taxon>Metazoa</taxon>
        <taxon>Ecdysozoa</taxon>
        <taxon>Arthropoda</taxon>
        <taxon>Hexapoda</taxon>
        <taxon>Insecta</taxon>
        <taxon>Pterygota</taxon>
        <taxon>Neoptera</taxon>
        <taxon>Paraneoptera</taxon>
        <taxon>Hemiptera</taxon>
        <taxon>Heteroptera</taxon>
        <taxon>Panheteroptera</taxon>
        <taxon>Cimicomorpha</taxon>
        <taxon>Cimicidae</taxon>
        <taxon>Cimex</taxon>
    </lineage>
</organism>
<dbReference type="GO" id="GO:0006508">
    <property type="term" value="P:proteolysis"/>
    <property type="evidence" value="ECO:0007669"/>
    <property type="project" value="UniProtKB-KW"/>
</dbReference>
<keyword evidence="8" id="KW-1185">Reference proteome</keyword>
<protein>
    <recommendedName>
        <fullName evidence="6">Peptidase S1 domain-containing protein</fullName>
    </recommendedName>
</protein>
<keyword evidence="5" id="KW-0472">Membrane</keyword>
<dbReference type="PANTHER" id="PTHR24276">
    <property type="entry name" value="POLYSERASE-RELATED"/>
    <property type="match status" value="1"/>
</dbReference>
<evidence type="ECO:0000313" key="8">
    <source>
        <dbReference type="Proteomes" id="UP000494040"/>
    </source>
</evidence>